<reference evidence="3" key="1">
    <citation type="submission" date="2013-02" db="EMBL/GenBank/DDBJ databases">
        <authorList>
            <person name="Hughes D."/>
        </authorList>
    </citation>
    <scope>NUCLEOTIDE SEQUENCE</scope>
    <source>
        <strain>Durham</strain>
        <strain evidence="3">NC isolate 2 -- Noor lab</strain>
    </source>
</reference>
<accession>T1GKA3</accession>
<reference evidence="2" key="2">
    <citation type="submission" date="2015-06" db="UniProtKB">
        <authorList>
            <consortium name="EnsemblMetazoa"/>
        </authorList>
    </citation>
    <scope>IDENTIFICATION</scope>
</reference>
<protein>
    <submittedName>
        <fullName evidence="2">Uncharacterized protein</fullName>
    </submittedName>
</protein>
<dbReference type="AlphaFoldDB" id="T1GKA3"/>
<evidence type="ECO:0000313" key="2">
    <source>
        <dbReference type="EnsemblMetazoa" id="MESCA003922-PA"/>
    </source>
</evidence>
<name>T1GKA3_MEGSC</name>
<keyword evidence="3" id="KW-1185">Reference proteome</keyword>
<organism evidence="2 3">
    <name type="scientific">Megaselia scalaris</name>
    <name type="common">Humpbacked fly</name>
    <name type="synonym">Phora scalaris</name>
    <dbReference type="NCBI Taxonomy" id="36166"/>
    <lineage>
        <taxon>Eukaryota</taxon>
        <taxon>Metazoa</taxon>
        <taxon>Ecdysozoa</taxon>
        <taxon>Arthropoda</taxon>
        <taxon>Hexapoda</taxon>
        <taxon>Insecta</taxon>
        <taxon>Pterygota</taxon>
        <taxon>Neoptera</taxon>
        <taxon>Endopterygota</taxon>
        <taxon>Diptera</taxon>
        <taxon>Brachycera</taxon>
        <taxon>Muscomorpha</taxon>
        <taxon>Platypezoidea</taxon>
        <taxon>Phoridae</taxon>
        <taxon>Megaseliini</taxon>
        <taxon>Megaselia</taxon>
    </lineage>
</organism>
<proteinExistence type="predicted"/>
<dbReference type="EMBL" id="CAQQ02005857">
    <property type="status" value="NOT_ANNOTATED_CDS"/>
    <property type="molecule type" value="Genomic_DNA"/>
</dbReference>
<dbReference type="Proteomes" id="UP000015102">
    <property type="component" value="Unassembled WGS sequence"/>
</dbReference>
<sequence>MYPPYAVYPSMGMSMRGRGGGYGGRGSFRGYVPPMYPPYAVYPSMGMSMRGRGGGYGGRGRRPRGYTYRDWDAPTDDDL</sequence>
<evidence type="ECO:0000256" key="1">
    <source>
        <dbReference type="SAM" id="MobiDB-lite"/>
    </source>
</evidence>
<dbReference type="HOGENOM" id="CLU_2608753_0_0_1"/>
<feature type="region of interest" description="Disordered" evidence="1">
    <location>
        <begin position="53"/>
        <end position="79"/>
    </location>
</feature>
<dbReference type="EnsemblMetazoa" id="MESCA003922-RA">
    <property type="protein sequence ID" value="MESCA003922-PA"/>
    <property type="gene ID" value="MESCA003922"/>
</dbReference>
<evidence type="ECO:0000313" key="3">
    <source>
        <dbReference type="Proteomes" id="UP000015102"/>
    </source>
</evidence>